<sequence>MSDSDDDYMSETILSGIQDVRPGIAKSHAHKRALGICARSESAAECIKAMPKKIDLEKIRRDEALAKPVGEDTKGFSLLAKMGYKPGMVLGKPKEGSQVLTQPLELNFKTGRTGVGHETQEKEEQKDRVEAHLNQMKEIVAKQEELLVDYRKRKRTTVDVKQVSGDLRKMRKACQELDVQIGMDTPSVSWYWPIYKDRTGEIHEEPLSAKYSRRRYQQPVDEEESAKYVYANGKEAPTEIKIEDLDDDELSDRLNALVGYLRQKHFYCFWCGAKFEDDNELIEHCPGNTKELHDE</sequence>
<accession>A0AC34QLY3</accession>
<protein>
    <submittedName>
        <fullName evidence="2">G patch domain-containing protein 11</fullName>
    </submittedName>
</protein>
<dbReference type="WBParaSite" id="JU765_v2.g1741.t1">
    <property type="protein sequence ID" value="JU765_v2.g1741.t1"/>
    <property type="gene ID" value="JU765_v2.g1741"/>
</dbReference>
<dbReference type="Proteomes" id="UP000887576">
    <property type="component" value="Unplaced"/>
</dbReference>
<evidence type="ECO:0000313" key="2">
    <source>
        <dbReference type="WBParaSite" id="JU765_v2.g1741.t1"/>
    </source>
</evidence>
<name>A0AC34QLY3_9BILA</name>
<reference evidence="2" key="1">
    <citation type="submission" date="2022-11" db="UniProtKB">
        <authorList>
            <consortium name="WormBaseParasite"/>
        </authorList>
    </citation>
    <scope>IDENTIFICATION</scope>
</reference>
<proteinExistence type="predicted"/>
<evidence type="ECO:0000313" key="1">
    <source>
        <dbReference type="Proteomes" id="UP000887576"/>
    </source>
</evidence>
<organism evidence="1 2">
    <name type="scientific">Panagrolaimus sp. JU765</name>
    <dbReference type="NCBI Taxonomy" id="591449"/>
    <lineage>
        <taxon>Eukaryota</taxon>
        <taxon>Metazoa</taxon>
        <taxon>Ecdysozoa</taxon>
        <taxon>Nematoda</taxon>
        <taxon>Chromadorea</taxon>
        <taxon>Rhabditida</taxon>
        <taxon>Tylenchina</taxon>
        <taxon>Panagrolaimomorpha</taxon>
        <taxon>Panagrolaimoidea</taxon>
        <taxon>Panagrolaimidae</taxon>
        <taxon>Panagrolaimus</taxon>
    </lineage>
</organism>